<evidence type="ECO:0000256" key="3">
    <source>
        <dbReference type="ARBA" id="ARBA00023157"/>
    </source>
</evidence>
<dbReference type="Proteomes" id="UP000314987">
    <property type="component" value="Unassembled WGS sequence"/>
</dbReference>
<dbReference type="SUPFAM" id="SSF56487">
    <property type="entry name" value="SRCR-like"/>
    <property type="match status" value="3"/>
</dbReference>
<name>A0A4X2LA14_VOMUR</name>
<dbReference type="InterPro" id="IPR001190">
    <property type="entry name" value="SRCR"/>
</dbReference>
<sequence>MQLHPLTLDHMTYFSPGLDLSTLLPTLHQSCPEPLASRPPSAIILTLGHTHTTQTMVLLFFMILGTGLGLSELSHGVRLVGGPNRCEGRVELWKNGQWGTLCDDYWTNKIMAIVCRELECGPAVAGPDVPLPAGKIYSPKPQKDQPIWNLKCQGTEETLVECEEDMSIECSDHDEDAGAICEEILNFDDFHLVGGPSPCTGRVEVKYAGKWDTVCNAGWTFQDAKVLCRELGCGRPFLTTGSCSKDQQGTGDIWPGQVECQGSEASLSNCPVVRMETNNCSHKDDTWVHCEERFALRLVDGKHNCSGRLEVLHKGIWGSVCNDGWGEKEDQVVCQEMNCGKAVFQKPRDRVRFGHGKGHIWLDDVRCKGKETSLEQCKHRFWGYHDCTHREDVSVICSVLQSSTELFPPENHVRKITGPFFGTYSWPNPRNVSCQARGFRLSHGF</sequence>
<dbReference type="PANTHER" id="PTHR45817">
    <property type="entry name" value="LYSYL OXIDASE-LIKE-RELATED"/>
    <property type="match status" value="1"/>
</dbReference>
<dbReference type="FunFam" id="3.10.250.10:FF:000009">
    <property type="entry name" value="WC1"/>
    <property type="match status" value="1"/>
</dbReference>
<dbReference type="InterPro" id="IPR036772">
    <property type="entry name" value="SRCR-like_dom_sf"/>
</dbReference>
<dbReference type="Ensembl" id="ENSVURT00010020296.1">
    <property type="protein sequence ID" value="ENSVURP00010017872.1"/>
    <property type="gene ID" value="ENSVURG00010013657.1"/>
</dbReference>
<feature type="disulfide bond" evidence="5">
    <location>
        <begin position="152"/>
        <end position="162"/>
    </location>
</feature>
<dbReference type="GO" id="GO:0005615">
    <property type="term" value="C:extracellular space"/>
    <property type="evidence" value="ECO:0007669"/>
    <property type="project" value="TreeGrafter"/>
</dbReference>
<proteinExistence type="predicted"/>
<evidence type="ECO:0000256" key="2">
    <source>
        <dbReference type="ARBA" id="ARBA00022737"/>
    </source>
</evidence>
<keyword evidence="1" id="KW-0732">Signal</keyword>
<dbReference type="InterPro" id="IPR050912">
    <property type="entry name" value="LOX-like_protein"/>
</dbReference>
<dbReference type="OMA" id="EQKGQWG"/>
<dbReference type="FunFam" id="3.10.250.10:FF:000010">
    <property type="entry name" value="T-cell differentiation antigen CD6"/>
    <property type="match status" value="1"/>
</dbReference>
<dbReference type="SMART" id="SM00202">
    <property type="entry name" value="SR"/>
    <property type="match status" value="3"/>
</dbReference>
<dbReference type="PRINTS" id="PR00258">
    <property type="entry name" value="SPERACTRCPTR"/>
</dbReference>
<organism evidence="7 8">
    <name type="scientific">Vombatus ursinus</name>
    <name type="common">Common wombat</name>
    <dbReference type="NCBI Taxonomy" id="29139"/>
    <lineage>
        <taxon>Eukaryota</taxon>
        <taxon>Metazoa</taxon>
        <taxon>Chordata</taxon>
        <taxon>Craniata</taxon>
        <taxon>Vertebrata</taxon>
        <taxon>Euteleostomi</taxon>
        <taxon>Mammalia</taxon>
        <taxon>Metatheria</taxon>
        <taxon>Diprotodontia</taxon>
        <taxon>Vombatidae</taxon>
        <taxon>Vombatus</taxon>
    </lineage>
</organism>
<accession>A0A4X2LA14</accession>
<dbReference type="PANTHER" id="PTHR45817:SF9">
    <property type="entry name" value="SRCR DOMAIN-CONTAINING PROTEIN"/>
    <property type="match status" value="1"/>
</dbReference>
<comment type="caution">
    <text evidence="5">Lacks conserved residue(s) required for the propagation of feature annotation.</text>
</comment>
<keyword evidence="2" id="KW-0677">Repeat</keyword>
<evidence type="ECO:0000256" key="1">
    <source>
        <dbReference type="ARBA" id="ARBA00022729"/>
    </source>
</evidence>
<keyword evidence="3 5" id="KW-1015">Disulfide bond</keyword>
<dbReference type="GO" id="GO:0016020">
    <property type="term" value="C:membrane"/>
    <property type="evidence" value="ECO:0007669"/>
    <property type="project" value="InterPro"/>
</dbReference>
<dbReference type="Gene3D" id="3.10.250.10">
    <property type="entry name" value="SRCR-like domain"/>
    <property type="match status" value="3"/>
</dbReference>
<evidence type="ECO:0000256" key="4">
    <source>
        <dbReference type="ARBA" id="ARBA00023180"/>
    </source>
</evidence>
<dbReference type="Pfam" id="PF00530">
    <property type="entry name" value="SRCR"/>
    <property type="match status" value="3"/>
</dbReference>
<dbReference type="FunFam" id="3.10.250.10:FF:000002">
    <property type="entry name" value="Scavenger receptor cysteine-rich type 1 protein M130"/>
    <property type="match status" value="1"/>
</dbReference>
<dbReference type="STRING" id="29139.ENSVURP00010017872"/>
<dbReference type="GO" id="GO:0004720">
    <property type="term" value="F:protein-lysine 6-oxidase activity"/>
    <property type="evidence" value="ECO:0007669"/>
    <property type="project" value="TreeGrafter"/>
</dbReference>
<dbReference type="GeneTree" id="ENSGT00940000161974"/>
<feature type="domain" description="SRCR" evidence="6">
    <location>
        <begin position="296"/>
        <end position="398"/>
    </location>
</feature>
<gene>
    <name evidence="7" type="primary">CD5L</name>
</gene>
<evidence type="ECO:0000313" key="8">
    <source>
        <dbReference type="Proteomes" id="UP000314987"/>
    </source>
</evidence>
<evidence type="ECO:0000256" key="5">
    <source>
        <dbReference type="PROSITE-ProRule" id="PRU00196"/>
    </source>
</evidence>
<feature type="domain" description="SRCR" evidence="6">
    <location>
        <begin position="190"/>
        <end position="291"/>
    </location>
</feature>
<evidence type="ECO:0000259" key="6">
    <source>
        <dbReference type="PROSITE" id="PS50287"/>
    </source>
</evidence>
<reference evidence="8" key="1">
    <citation type="submission" date="2018-12" db="EMBL/GenBank/DDBJ databases">
        <authorList>
            <person name="Yazar S."/>
        </authorList>
    </citation>
    <scope>NUCLEOTIDE SEQUENCE [LARGE SCALE GENOMIC DNA]</scope>
</reference>
<dbReference type="AlphaFoldDB" id="A0A4X2LA14"/>
<keyword evidence="8" id="KW-1185">Reference proteome</keyword>
<keyword evidence="4" id="KW-0325">Glycoprotein</keyword>
<feature type="disulfide bond" evidence="5">
    <location>
        <begin position="367"/>
        <end position="377"/>
    </location>
</feature>
<dbReference type="PROSITE" id="PS50287">
    <property type="entry name" value="SRCR_2"/>
    <property type="match status" value="3"/>
</dbReference>
<protein>
    <recommendedName>
        <fullName evidence="6">SRCR domain-containing protein</fullName>
    </recommendedName>
</protein>
<feature type="domain" description="SRCR" evidence="6">
    <location>
        <begin position="77"/>
        <end position="182"/>
    </location>
</feature>
<reference evidence="7" key="2">
    <citation type="submission" date="2025-08" db="UniProtKB">
        <authorList>
            <consortium name="Ensembl"/>
        </authorList>
    </citation>
    <scope>IDENTIFICATION</scope>
</reference>
<evidence type="ECO:0000313" key="7">
    <source>
        <dbReference type="Ensembl" id="ENSVURP00010017872.1"/>
    </source>
</evidence>
<feature type="disulfide bond" evidence="5">
    <location>
        <begin position="260"/>
        <end position="270"/>
    </location>
</feature>
<reference evidence="7" key="3">
    <citation type="submission" date="2025-09" db="UniProtKB">
        <authorList>
            <consortium name="Ensembl"/>
        </authorList>
    </citation>
    <scope>IDENTIFICATION</scope>
</reference>